<dbReference type="EMBL" id="JAHLQT010031306">
    <property type="protein sequence ID" value="KAG7160440.1"/>
    <property type="molecule type" value="Genomic_DNA"/>
</dbReference>
<feature type="non-terminal residue" evidence="2">
    <location>
        <position position="1"/>
    </location>
</feature>
<proteinExistence type="predicted"/>
<sequence>IITYLKAMSKIYKMGDLQQPSPSVATETDWDKCVLCQKLSGEAFVQHNQNTTQEEQDLQDHKEGRDVSLVFDEDVGPALRKACDHDAENDRCREGNSSTLRHGQKRETPVPVYLGLLIHTKTHKKELVDVPFKLRFCISYNRVLGISIHLGNDICRYFEMEKAVCPPNLKGGFLTTAAIDNIDHNPSSTTAQGCFHGTGISLFQHPSVERTGFQRITPASTESNHSTFKQGLAKQPQSYTNVPPVTLCKKDPLLPKLWLEHVRQVVTMDNTDEDENISWAIYHSSHRQLGEIPHSNISNPTTLQRWMVSSPDLAHVIEEFQDSMEKRKKKADHRHNEQTKSIQMKYFTHVKALSNVIEEMENPFIDNSCDLLILDTRDLADPAVVDTVRKTVRYNKDPIKRNNLPLFSRLPVREKSRAKHQLSSVKSDCSLFSSLYISCQIRDGDLDEFFTHENQACPPSLSSMGKLRLGTKSDLVYCLEELIPPTTRDSTPAAEPEPSVDKIDSSTADAPGTSCTFSECSTQIFLPYINSQLQYANRVDLVWDEYIPGSLKIYTSSNRGKGSRRQLESSNALPRNFRNAAKHGYFKVMIRTVDTAVLVLAISAFHLLNITEL</sequence>
<comment type="caution">
    <text evidence="2">The sequence shown here is derived from an EMBL/GenBank/DDBJ whole genome shotgun (WGS) entry which is preliminary data.</text>
</comment>
<protein>
    <submittedName>
        <fullName evidence="2">Uncharacterized protein</fullName>
    </submittedName>
</protein>
<keyword evidence="3" id="KW-1185">Reference proteome</keyword>
<dbReference type="AlphaFoldDB" id="A0A8J5JMM9"/>
<dbReference type="Proteomes" id="UP000747542">
    <property type="component" value="Unassembled WGS sequence"/>
</dbReference>
<reference evidence="2" key="1">
    <citation type="journal article" date="2021" name="Sci. Adv.">
        <title>The American lobster genome reveals insights on longevity, neural, and immune adaptations.</title>
        <authorList>
            <person name="Polinski J.M."/>
            <person name="Zimin A.V."/>
            <person name="Clark K.F."/>
            <person name="Kohn A.B."/>
            <person name="Sadowski N."/>
            <person name="Timp W."/>
            <person name="Ptitsyn A."/>
            <person name="Khanna P."/>
            <person name="Romanova D.Y."/>
            <person name="Williams P."/>
            <person name="Greenwood S.J."/>
            <person name="Moroz L.L."/>
            <person name="Walt D.R."/>
            <person name="Bodnar A.G."/>
        </authorList>
    </citation>
    <scope>NUCLEOTIDE SEQUENCE</scope>
    <source>
        <strain evidence="2">GMGI-L3</strain>
    </source>
</reference>
<gene>
    <name evidence="2" type="ORF">Hamer_G001690</name>
</gene>
<evidence type="ECO:0000313" key="3">
    <source>
        <dbReference type="Proteomes" id="UP000747542"/>
    </source>
</evidence>
<organism evidence="2 3">
    <name type="scientific">Homarus americanus</name>
    <name type="common">American lobster</name>
    <dbReference type="NCBI Taxonomy" id="6706"/>
    <lineage>
        <taxon>Eukaryota</taxon>
        <taxon>Metazoa</taxon>
        <taxon>Ecdysozoa</taxon>
        <taxon>Arthropoda</taxon>
        <taxon>Crustacea</taxon>
        <taxon>Multicrustacea</taxon>
        <taxon>Malacostraca</taxon>
        <taxon>Eumalacostraca</taxon>
        <taxon>Eucarida</taxon>
        <taxon>Decapoda</taxon>
        <taxon>Pleocyemata</taxon>
        <taxon>Astacidea</taxon>
        <taxon>Nephropoidea</taxon>
        <taxon>Nephropidae</taxon>
        <taxon>Homarus</taxon>
    </lineage>
</organism>
<evidence type="ECO:0000313" key="2">
    <source>
        <dbReference type="EMBL" id="KAG7160440.1"/>
    </source>
</evidence>
<accession>A0A8J5JMM9</accession>
<feature type="region of interest" description="Disordered" evidence="1">
    <location>
        <begin position="487"/>
        <end position="507"/>
    </location>
</feature>
<dbReference type="PANTHER" id="PTHR47018">
    <property type="entry name" value="CXC DOMAIN-CONTAINING PROTEIN-RELATED"/>
    <property type="match status" value="1"/>
</dbReference>
<name>A0A8J5JMM9_HOMAM</name>
<evidence type="ECO:0000256" key="1">
    <source>
        <dbReference type="SAM" id="MobiDB-lite"/>
    </source>
</evidence>